<dbReference type="Pfam" id="PF13487">
    <property type="entry name" value="HD_5"/>
    <property type="match status" value="1"/>
</dbReference>
<proteinExistence type="predicted"/>
<feature type="domain" description="HD-GYP" evidence="1">
    <location>
        <begin position="1"/>
        <end position="117"/>
    </location>
</feature>
<evidence type="ECO:0000313" key="2">
    <source>
        <dbReference type="EMBL" id="HDW51850.1"/>
    </source>
</evidence>
<dbReference type="PANTHER" id="PTHR43155">
    <property type="entry name" value="CYCLIC DI-GMP PHOSPHODIESTERASE PA4108-RELATED"/>
    <property type="match status" value="1"/>
</dbReference>
<sequence>MSKRELEEVRRHTIYGEEMLGALPSGIRAIARWHHERLDGEGYPDKLTDIPATVQLTGLADVYDALTADRVYRQASPPNEAFEMIAATGGFWFAHLFVQAFLFNIAAFPVGSIVRLSSGAVAVVLENKAGLSLYPRVRIILEPTGGKLASPREFWCHEEGVGVLKTLSQEEVTALGIVPK</sequence>
<name>A0A7C1J8H4_9THEO</name>
<dbReference type="PROSITE" id="PS51832">
    <property type="entry name" value="HD_GYP"/>
    <property type="match status" value="1"/>
</dbReference>
<evidence type="ECO:0000259" key="1">
    <source>
        <dbReference type="PROSITE" id="PS51832"/>
    </source>
</evidence>
<dbReference type="InterPro" id="IPR003607">
    <property type="entry name" value="HD/PDEase_dom"/>
</dbReference>
<dbReference type="InterPro" id="IPR037522">
    <property type="entry name" value="HD_GYP_dom"/>
</dbReference>
<accession>A0A7C1J8H4</accession>
<organism evidence="2">
    <name type="scientific">Ammonifex degensii</name>
    <dbReference type="NCBI Taxonomy" id="42838"/>
    <lineage>
        <taxon>Bacteria</taxon>
        <taxon>Bacillati</taxon>
        <taxon>Bacillota</taxon>
        <taxon>Clostridia</taxon>
        <taxon>Thermoanaerobacterales</taxon>
        <taxon>Thermoanaerobacteraceae</taxon>
        <taxon>Ammonifex</taxon>
    </lineage>
</organism>
<dbReference type="CDD" id="cd00077">
    <property type="entry name" value="HDc"/>
    <property type="match status" value="1"/>
</dbReference>
<dbReference type="Gene3D" id="1.10.3210.10">
    <property type="entry name" value="Hypothetical protein af1432"/>
    <property type="match status" value="1"/>
</dbReference>
<reference evidence="2" key="1">
    <citation type="journal article" date="2020" name="mSystems">
        <title>Genome- and Community-Level Interaction Insights into Carbon Utilization and Element Cycling Functions of Hydrothermarchaeota in Hydrothermal Sediment.</title>
        <authorList>
            <person name="Zhou Z."/>
            <person name="Liu Y."/>
            <person name="Xu W."/>
            <person name="Pan J."/>
            <person name="Luo Z.H."/>
            <person name="Li M."/>
        </authorList>
    </citation>
    <scope>NUCLEOTIDE SEQUENCE [LARGE SCALE GENOMIC DNA]</scope>
    <source>
        <strain evidence="2">SpSt-301</strain>
    </source>
</reference>
<dbReference type="PANTHER" id="PTHR43155:SF2">
    <property type="entry name" value="CYCLIC DI-GMP PHOSPHODIESTERASE PA4108"/>
    <property type="match status" value="1"/>
</dbReference>
<dbReference type="AlphaFoldDB" id="A0A7C1J8H4"/>
<protein>
    <recommendedName>
        <fullName evidence="1">HD-GYP domain-containing protein</fullName>
    </recommendedName>
</protein>
<gene>
    <name evidence="2" type="ORF">ENQ35_03865</name>
</gene>
<dbReference type="EMBL" id="DSMV01000237">
    <property type="protein sequence ID" value="HDW51850.1"/>
    <property type="molecule type" value="Genomic_DNA"/>
</dbReference>
<comment type="caution">
    <text evidence="2">The sequence shown here is derived from an EMBL/GenBank/DDBJ whole genome shotgun (WGS) entry which is preliminary data.</text>
</comment>
<dbReference type="SUPFAM" id="SSF109604">
    <property type="entry name" value="HD-domain/PDEase-like"/>
    <property type="match status" value="1"/>
</dbReference>